<sequence>MFCFLLGICSVFMVLNVLIVPIKNIYMRKISILAATFSSIFILAFQCNDINSKELSNDGCIDSSKINPDAVCYMIHDPVCGCDGKTYSNDCIAINKGVLSFEKGECK</sequence>
<dbReference type="SUPFAM" id="SSF100895">
    <property type="entry name" value="Kazal-type serine protease inhibitors"/>
    <property type="match status" value="1"/>
</dbReference>
<dbReference type="Gene3D" id="3.30.60.30">
    <property type="match status" value="1"/>
</dbReference>
<dbReference type="Proteomes" id="UP000192333">
    <property type="component" value="Chromosome I"/>
</dbReference>
<keyword evidence="3" id="KW-1185">Reference proteome</keyword>
<gene>
    <name evidence="2" type="ORF">SAMN00777080_1124</name>
</gene>
<reference evidence="3" key="1">
    <citation type="submission" date="2017-04" db="EMBL/GenBank/DDBJ databases">
        <authorList>
            <person name="Varghese N."/>
            <person name="Submissions S."/>
        </authorList>
    </citation>
    <scope>NUCLEOTIDE SEQUENCE [LARGE SCALE GENOMIC DNA]</scope>
    <source>
        <strain evidence="3">DSM 16537</strain>
    </source>
</reference>
<evidence type="ECO:0000259" key="1">
    <source>
        <dbReference type="PROSITE" id="PS51465"/>
    </source>
</evidence>
<evidence type="ECO:0000313" key="3">
    <source>
        <dbReference type="Proteomes" id="UP000192333"/>
    </source>
</evidence>
<dbReference type="EMBL" id="LT838813">
    <property type="protein sequence ID" value="SMD42564.1"/>
    <property type="molecule type" value="Genomic_DNA"/>
</dbReference>
<organism evidence="2 3">
    <name type="scientific">Aquiflexum balticum DSM 16537</name>
    <dbReference type="NCBI Taxonomy" id="758820"/>
    <lineage>
        <taxon>Bacteria</taxon>
        <taxon>Pseudomonadati</taxon>
        <taxon>Bacteroidota</taxon>
        <taxon>Cytophagia</taxon>
        <taxon>Cytophagales</taxon>
        <taxon>Cyclobacteriaceae</taxon>
        <taxon>Aquiflexum</taxon>
    </lineage>
</organism>
<protein>
    <submittedName>
        <fullName evidence="2">Kazal-type serine protease inhibitor domain-containing protein</fullName>
    </submittedName>
</protein>
<proteinExistence type="predicted"/>
<dbReference type="AlphaFoldDB" id="A0A1W2H1D2"/>
<feature type="domain" description="Kazal-like" evidence="1">
    <location>
        <begin position="54"/>
        <end position="107"/>
    </location>
</feature>
<name>A0A1W2H1D2_9BACT</name>
<dbReference type="InterPro" id="IPR002350">
    <property type="entry name" value="Kazal_dom"/>
</dbReference>
<dbReference type="InterPro" id="IPR036058">
    <property type="entry name" value="Kazal_dom_sf"/>
</dbReference>
<evidence type="ECO:0000313" key="2">
    <source>
        <dbReference type="EMBL" id="SMD42564.1"/>
    </source>
</evidence>
<accession>A0A1W2H1D2</accession>
<dbReference type="STRING" id="758820.SAMN00777080_1124"/>
<dbReference type="Pfam" id="PF00050">
    <property type="entry name" value="Kazal_1"/>
    <property type="match status" value="1"/>
</dbReference>
<dbReference type="PROSITE" id="PS51465">
    <property type="entry name" value="KAZAL_2"/>
    <property type="match status" value="1"/>
</dbReference>